<keyword evidence="6 9" id="KW-0804">Transcription</keyword>
<keyword evidence="4 9" id="KW-0805">Transcription regulation</keyword>
<dbReference type="InterPro" id="IPR011425">
    <property type="entry name" value="Med9"/>
</dbReference>
<feature type="coiled-coil region" evidence="10">
    <location>
        <begin position="118"/>
        <end position="145"/>
    </location>
</feature>
<dbReference type="AlphaFoldDB" id="L8GAN1"/>
<dbReference type="Proteomes" id="UP000011064">
    <property type="component" value="Unassembled WGS sequence"/>
</dbReference>
<dbReference type="OrthoDB" id="5414694at2759"/>
<protein>
    <recommendedName>
        <fullName evidence="9">Mediator of RNA polymerase II transcription subunit 9</fullName>
    </recommendedName>
    <alternativeName>
        <fullName evidence="9">Mediator complex subunit 9</fullName>
    </alternativeName>
</protein>
<feature type="region of interest" description="Disordered" evidence="11">
    <location>
        <begin position="42"/>
        <end position="83"/>
    </location>
</feature>
<evidence type="ECO:0000256" key="9">
    <source>
        <dbReference type="RuleBase" id="RU364145"/>
    </source>
</evidence>
<evidence type="ECO:0000256" key="1">
    <source>
        <dbReference type="ARBA" id="ARBA00004123"/>
    </source>
</evidence>
<dbReference type="GO" id="GO:0016592">
    <property type="term" value="C:mediator complex"/>
    <property type="evidence" value="ECO:0007669"/>
    <property type="project" value="InterPro"/>
</dbReference>
<evidence type="ECO:0000256" key="8">
    <source>
        <dbReference type="ARBA" id="ARBA00025687"/>
    </source>
</evidence>
<dbReference type="Pfam" id="PF07544">
    <property type="entry name" value="Med9"/>
    <property type="match status" value="1"/>
</dbReference>
<evidence type="ECO:0000256" key="4">
    <source>
        <dbReference type="ARBA" id="ARBA00023015"/>
    </source>
</evidence>
<evidence type="ECO:0000256" key="11">
    <source>
        <dbReference type="SAM" id="MobiDB-lite"/>
    </source>
</evidence>
<gene>
    <name evidence="9" type="primary">MED9</name>
    <name evidence="12" type="ORF">GMDG_04661</name>
</gene>
<name>L8GAN1_PSED2</name>
<organism evidence="12 13">
    <name type="scientific">Pseudogymnoascus destructans (strain ATCC MYA-4855 / 20631-21)</name>
    <name type="common">Bat white-nose syndrome fungus</name>
    <name type="synonym">Geomyces destructans</name>
    <dbReference type="NCBI Taxonomy" id="658429"/>
    <lineage>
        <taxon>Eukaryota</taxon>
        <taxon>Fungi</taxon>
        <taxon>Dikarya</taxon>
        <taxon>Ascomycota</taxon>
        <taxon>Pezizomycotina</taxon>
        <taxon>Leotiomycetes</taxon>
        <taxon>Thelebolales</taxon>
        <taxon>Thelebolaceae</taxon>
        <taxon>Pseudogymnoascus</taxon>
    </lineage>
</organism>
<feature type="region of interest" description="Disordered" evidence="11">
    <location>
        <begin position="1"/>
        <end position="27"/>
    </location>
</feature>
<comment type="subunit">
    <text evidence="3 9">Component of the Mediator complex.</text>
</comment>
<feature type="compositionally biased region" description="Low complexity" evidence="11">
    <location>
        <begin position="61"/>
        <end position="75"/>
    </location>
</feature>
<dbReference type="GO" id="GO:0003712">
    <property type="term" value="F:transcription coregulator activity"/>
    <property type="evidence" value="ECO:0007669"/>
    <property type="project" value="InterPro"/>
</dbReference>
<dbReference type="STRING" id="658429.L8GAN1"/>
<keyword evidence="5 9" id="KW-0010">Activator</keyword>
<feature type="compositionally biased region" description="Polar residues" evidence="11">
    <location>
        <begin position="42"/>
        <end position="53"/>
    </location>
</feature>
<evidence type="ECO:0000256" key="5">
    <source>
        <dbReference type="ARBA" id="ARBA00023159"/>
    </source>
</evidence>
<comment type="similarity">
    <text evidence="2 9">Belongs to the Mediator complex subunit 9 family.</text>
</comment>
<dbReference type="GO" id="GO:0006357">
    <property type="term" value="P:regulation of transcription by RNA polymerase II"/>
    <property type="evidence" value="ECO:0007669"/>
    <property type="project" value="InterPro"/>
</dbReference>
<proteinExistence type="inferred from homology"/>
<accession>L8GAN1</accession>
<evidence type="ECO:0000256" key="2">
    <source>
        <dbReference type="ARBA" id="ARBA00008089"/>
    </source>
</evidence>
<evidence type="ECO:0000256" key="7">
    <source>
        <dbReference type="ARBA" id="ARBA00023242"/>
    </source>
</evidence>
<dbReference type="InterPro" id="IPR037212">
    <property type="entry name" value="Med7/Med21-like"/>
</dbReference>
<evidence type="ECO:0000313" key="12">
    <source>
        <dbReference type="EMBL" id="ELR10275.1"/>
    </source>
</evidence>
<evidence type="ECO:0000313" key="13">
    <source>
        <dbReference type="Proteomes" id="UP000011064"/>
    </source>
</evidence>
<dbReference type="VEuPathDB" id="FungiDB:GMDG_04661"/>
<dbReference type="EMBL" id="GL573255">
    <property type="protein sequence ID" value="ELR10275.1"/>
    <property type="molecule type" value="Genomic_DNA"/>
</dbReference>
<keyword evidence="13" id="KW-1185">Reference proteome</keyword>
<feature type="compositionally biased region" description="Low complexity" evidence="11">
    <location>
        <begin position="1"/>
        <end position="23"/>
    </location>
</feature>
<keyword evidence="7 9" id="KW-0539">Nucleus</keyword>
<evidence type="ECO:0000256" key="3">
    <source>
        <dbReference type="ARBA" id="ARBA00011837"/>
    </source>
</evidence>
<dbReference type="SUPFAM" id="SSF140718">
    <property type="entry name" value="Mediator hinge subcomplex-like"/>
    <property type="match status" value="1"/>
</dbReference>
<evidence type="ECO:0000256" key="10">
    <source>
        <dbReference type="SAM" id="Coils"/>
    </source>
</evidence>
<comment type="subcellular location">
    <subcellularLocation>
        <location evidence="1 9">Nucleus</location>
    </subcellularLocation>
</comment>
<reference evidence="13" key="1">
    <citation type="submission" date="2010-09" db="EMBL/GenBank/DDBJ databases">
        <title>The genome sequence of Geomyces destructans 20631-21.</title>
        <authorList>
            <consortium name="The Broad Institute Genome Sequencing Platform"/>
            <person name="Cuomo C.A."/>
            <person name="Blehert D.S."/>
            <person name="Lorch J.M."/>
            <person name="Young S.K."/>
            <person name="Zeng Q."/>
            <person name="Gargeya S."/>
            <person name="Fitzgerald M."/>
            <person name="Haas B."/>
            <person name="Abouelleil A."/>
            <person name="Alvarado L."/>
            <person name="Arachchi H.M."/>
            <person name="Berlin A."/>
            <person name="Brown A."/>
            <person name="Chapman S.B."/>
            <person name="Chen Z."/>
            <person name="Dunbar C."/>
            <person name="Freedman E."/>
            <person name="Gearin G."/>
            <person name="Gellesch M."/>
            <person name="Goldberg J."/>
            <person name="Griggs A."/>
            <person name="Gujja S."/>
            <person name="Heiman D."/>
            <person name="Howarth C."/>
            <person name="Larson L."/>
            <person name="Lui A."/>
            <person name="MacDonald P.J.P."/>
            <person name="Montmayeur A."/>
            <person name="Murphy C."/>
            <person name="Neiman D."/>
            <person name="Pearson M."/>
            <person name="Priest M."/>
            <person name="Roberts A."/>
            <person name="Saif S."/>
            <person name="Shea T."/>
            <person name="Shenoy N."/>
            <person name="Sisk P."/>
            <person name="Stolte C."/>
            <person name="Sykes S."/>
            <person name="Wortman J."/>
            <person name="Nusbaum C."/>
            <person name="Birren B."/>
        </authorList>
    </citation>
    <scope>NUCLEOTIDE SEQUENCE [LARGE SCALE GENOMIC DNA]</scope>
    <source>
        <strain evidence="13">ATCC MYA-4855 / 20631-21</strain>
    </source>
</reference>
<dbReference type="InParanoid" id="L8GAN1"/>
<dbReference type="HOGENOM" id="CLU_097220_2_0_1"/>
<evidence type="ECO:0000256" key="6">
    <source>
        <dbReference type="ARBA" id="ARBA00023163"/>
    </source>
</evidence>
<keyword evidence="10" id="KW-0175">Coiled coil</keyword>
<sequence length="163" mass="16981">MSTSPSFFSAPSAPSSSQPTTLSDNLSPAMLDTIPVLTSILSRVQPPTSSNAPGASPMPATSFGTPSSTSKPSSSQLRPDATAALSTKEIPAATDALKHRLQRARVEVAQLPGIGMSIEEQEVEIRALESRIREQRAALNSLSEVGGKAGKGDTIMEGYEDGK</sequence>
<comment type="function">
    <text evidence="8 9">Component of the Mediator complex, a coactivator involved in the regulated transcription of nearly all RNA polymerase II-dependent genes. Mediator functions as a bridge to convey information from gene-specific regulatory proteins to the basal RNA polymerase II transcription machinery. Mediator is recruited to promoters by direct interactions with regulatory proteins and serves as a scaffold for the assembly of a functional preinitiation complex with RNA polymerase II and the general transcription factors.</text>
</comment>